<evidence type="ECO:0000313" key="3">
    <source>
        <dbReference type="Proteomes" id="UP001141552"/>
    </source>
</evidence>
<organism evidence="2 3">
    <name type="scientific">Turnera subulata</name>
    <dbReference type="NCBI Taxonomy" id="218843"/>
    <lineage>
        <taxon>Eukaryota</taxon>
        <taxon>Viridiplantae</taxon>
        <taxon>Streptophyta</taxon>
        <taxon>Embryophyta</taxon>
        <taxon>Tracheophyta</taxon>
        <taxon>Spermatophyta</taxon>
        <taxon>Magnoliopsida</taxon>
        <taxon>eudicotyledons</taxon>
        <taxon>Gunneridae</taxon>
        <taxon>Pentapetalae</taxon>
        <taxon>rosids</taxon>
        <taxon>fabids</taxon>
        <taxon>Malpighiales</taxon>
        <taxon>Passifloraceae</taxon>
        <taxon>Turnera</taxon>
    </lineage>
</organism>
<gene>
    <name evidence="2" type="ORF">Tsubulata_004463</name>
</gene>
<dbReference type="AlphaFoldDB" id="A0A9Q0GI22"/>
<proteinExistence type="predicted"/>
<accession>A0A9Q0GI22</accession>
<dbReference type="OrthoDB" id="21625at2759"/>
<evidence type="ECO:0000256" key="1">
    <source>
        <dbReference type="SAM" id="MobiDB-lite"/>
    </source>
</evidence>
<comment type="caution">
    <text evidence="2">The sequence shown here is derived from an EMBL/GenBank/DDBJ whole genome shotgun (WGS) entry which is preliminary data.</text>
</comment>
<sequence>MELRSVSAAQEVPPGYDPVPETKPKTKAVKRNERKKEKWLQILQIGCTSNHLQKLQLSIQLTTPLGHIFKPHQAKYKETLKTKYGEDLSFAPSIDRSTWLEAVGGAKKGRVVGTGEFSPKFIESIHSASFVTSTSRNPTDKEPLEAVERRLDAFQEQMSVVQNQLGYML</sequence>
<keyword evidence="3" id="KW-1185">Reference proteome</keyword>
<dbReference type="EMBL" id="JAKUCV010000413">
    <property type="protein sequence ID" value="KAJ4850181.1"/>
    <property type="molecule type" value="Genomic_DNA"/>
</dbReference>
<reference evidence="2" key="2">
    <citation type="journal article" date="2023" name="Plants (Basel)">
        <title>Annotation of the Turnera subulata (Passifloraceae) Draft Genome Reveals the S-Locus Evolved after the Divergence of Turneroideae from Passifloroideae in a Stepwise Manner.</title>
        <authorList>
            <person name="Henning P.M."/>
            <person name="Roalson E.H."/>
            <person name="Mir W."/>
            <person name="McCubbin A.G."/>
            <person name="Shore J.S."/>
        </authorList>
    </citation>
    <scope>NUCLEOTIDE SEQUENCE</scope>
    <source>
        <strain evidence="2">F60SS</strain>
    </source>
</reference>
<feature type="region of interest" description="Disordered" evidence="1">
    <location>
        <begin position="1"/>
        <end position="31"/>
    </location>
</feature>
<reference evidence="2" key="1">
    <citation type="submission" date="2022-02" db="EMBL/GenBank/DDBJ databases">
        <authorList>
            <person name="Henning P.M."/>
            <person name="McCubbin A.G."/>
            <person name="Shore J.S."/>
        </authorList>
    </citation>
    <scope>NUCLEOTIDE SEQUENCE</scope>
    <source>
        <strain evidence="2">F60SS</strain>
        <tissue evidence="2">Leaves</tissue>
    </source>
</reference>
<name>A0A9Q0GI22_9ROSI</name>
<feature type="compositionally biased region" description="Basic and acidic residues" evidence="1">
    <location>
        <begin position="20"/>
        <end position="31"/>
    </location>
</feature>
<evidence type="ECO:0000313" key="2">
    <source>
        <dbReference type="EMBL" id="KAJ4850181.1"/>
    </source>
</evidence>
<protein>
    <submittedName>
        <fullName evidence="2">Uncharacterized protein</fullName>
    </submittedName>
</protein>
<dbReference type="Proteomes" id="UP001141552">
    <property type="component" value="Unassembled WGS sequence"/>
</dbReference>